<dbReference type="GO" id="GO:0007265">
    <property type="term" value="P:Ras protein signal transduction"/>
    <property type="evidence" value="ECO:0007669"/>
    <property type="project" value="TreeGrafter"/>
</dbReference>
<gene>
    <name evidence="5" type="ORF">B4U79_18061</name>
</gene>
<dbReference type="PANTHER" id="PTHR23113:SF368">
    <property type="entry name" value="CELL DIVISION CONTROL PROTEIN 25"/>
    <property type="match status" value="1"/>
</dbReference>
<dbReference type="InterPro" id="IPR008937">
    <property type="entry name" value="Ras-like_GEF"/>
</dbReference>
<dbReference type="STRING" id="1965070.A0A443R6E1"/>
<dbReference type="InterPro" id="IPR023578">
    <property type="entry name" value="Ras_GEF_dom_sf"/>
</dbReference>
<evidence type="ECO:0000313" key="5">
    <source>
        <dbReference type="EMBL" id="RWS10839.1"/>
    </source>
</evidence>
<feature type="compositionally biased region" description="Basic and acidic residues" evidence="3">
    <location>
        <begin position="58"/>
        <end position="71"/>
    </location>
</feature>
<organism evidence="5 6">
    <name type="scientific">Dinothrombium tinctorium</name>
    <dbReference type="NCBI Taxonomy" id="1965070"/>
    <lineage>
        <taxon>Eukaryota</taxon>
        <taxon>Metazoa</taxon>
        <taxon>Ecdysozoa</taxon>
        <taxon>Arthropoda</taxon>
        <taxon>Chelicerata</taxon>
        <taxon>Arachnida</taxon>
        <taxon>Acari</taxon>
        <taxon>Acariformes</taxon>
        <taxon>Trombidiformes</taxon>
        <taxon>Prostigmata</taxon>
        <taxon>Anystina</taxon>
        <taxon>Parasitengona</taxon>
        <taxon>Trombidioidea</taxon>
        <taxon>Trombidiidae</taxon>
        <taxon>Dinothrombium</taxon>
    </lineage>
</organism>
<evidence type="ECO:0000256" key="2">
    <source>
        <dbReference type="PROSITE-ProRule" id="PRU00168"/>
    </source>
</evidence>
<evidence type="ECO:0000313" key="6">
    <source>
        <dbReference type="Proteomes" id="UP000285301"/>
    </source>
</evidence>
<dbReference type="InterPro" id="IPR036964">
    <property type="entry name" value="RASGEF_cat_dom_sf"/>
</dbReference>
<comment type="caution">
    <text evidence="5">The sequence shown here is derived from an EMBL/GenBank/DDBJ whole genome shotgun (WGS) entry which is preliminary data.</text>
</comment>
<feature type="domain" description="Ras-GEF" evidence="4">
    <location>
        <begin position="120"/>
        <end position="356"/>
    </location>
</feature>
<dbReference type="Proteomes" id="UP000285301">
    <property type="component" value="Unassembled WGS sequence"/>
</dbReference>
<evidence type="ECO:0000259" key="4">
    <source>
        <dbReference type="PROSITE" id="PS50009"/>
    </source>
</evidence>
<dbReference type="Gene3D" id="1.10.840.10">
    <property type="entry name" value="Ras guanine-nucleotide exchange factors catalytic domain"/>
    <property type="match status" value="1"/>
</dbReference>
<dbReference type="Pfam" id="PF00617">
    <property type="entry name" value="RasGEF"/>
    <property type="match status" value="1"/>
</dbReference>
<name>A0A443R6E1_9ACAR</name>
<dbReference type="PANTHER" id="PTHR23113">
    <property type="entry name" value="GUANINE NUCLEOTIDE EXCHANGE FACTOR"/>
    <property type="match status" value="1"/>
</dbReference>
<dbReference type="GO" id="GO:0005886">
    <property type="term" value="C:plasma membrane"/>
    <property type="evidence" value="ECO:0007669"/>
    <property type="project" value="TreeGrafter"/>
</dbReference>
<dbReference type="SUPFAM" id="SSF48366">
    <property type="entry name" value="Ras GEF"/>
    <property type="match status" value="1"/>
</dbReference>
<protein>
    <submittedName>
        <fullName evidence="5">Ral guanine nucleotide dissociation stimulator-like 1</fullName>
    </submittedName>
</protein>
<evidence type="ECO:0000256" key="1">
    <source>
        <dbReference type="ARBA" id="ARBA00022658"/>
    </source>
</evidence>
<dbReference type="PROSITE" id="PS50009">
    <property type="entry name" value="RASGEF_CAT"/>
    <property type="match status" value="1"/>
</dbReference>
<accession>A0A443R6E1</accession>
<dbReference type="GO" id="GO:0005085">
    <property type="term" value="F:guanyl-nucleotide exchange factor activity"/>
    <property type="evidence" value="ECO:0007669"/>
    <property type="project" value="UniProtKB-KW"/>
</dbReference>
<proteinExistence type="predicted"/>
<keyword evidence="6" id="KW-1185">Reference proteome</keyword>
<dbReference type="EMBL" id="NCKU01001949">
    <property type="protein sequence ID" value="RWS10839.1"/>
    <property type="molecule type" value="Genomic_DNA"/>
</dbReference>
<keyword evidence="1 2" id="KW-0344">Guanine-nucleotide releasing factor</keyword>
<feature type="region of interest" description="Disordered" evidence="3">
    <location>
        <begin position="58"/>
        <end position="80"/>
    </location>
</feature>
<dbReference type="InterPro" id="IPR001895">
    <property type="entry name" value="RASGEF_cat_dom"/>
</dbReference>
<sequence>MLTPNVKLPLRRYCSDIDLSKSRHDKKIKRKHHRQRRASLLNLDEVAYVDENIKNAKNEKQKMIKRNDSKQSSKRQPQFNANTFELNELNRKQSDNNHSQKLSSPRTQAKNLICTIRLDNPISVAIQLTHTDKELFLQLKPTEVFCVVIGKQKLLQKCCLNGIRTLIAFREEVKRMVINIITKEKTHELQSKKIAAFIEVACVLRKLRNWNSLESILKALQSPHIYILDKAWAHTKSHYPIHFGDYLKLTKFIKYCDHHLLRTTASQPSLPSLKSFLNLLRIQCLSKLDLCENQRRWTEPASIVGWIEKELNGFLIEEQKRNQNMKLLVASLHPNRFSLLPYNDKIRFIAMNSMPLSWLQNELRSIPSSHCREIFHFFLDSFTCEMNSIKCYTLCKTVTTKKNWPLNCLISTYQFFNQF</sequence>
<dbReference type="OrthoDB" id="6021951at2759"/>
<evidence type="ECO:0000256" key="3">
    <source>
        <dbReference type="SAM" id="MobiDB-lite"/>
    </source>
</evidence>
<dbReference type="AlphaFoldDB" id="A0A443R6E1"/>
<reference evidence="5 6" key="1">
    <citation type="journal article" date="2018" name="Gigascience">
        <title>Genomes of trombidid mites reveal novel predicted allergens and laterally-transferred genes associated with secondary metabolism.</title>
        <authorList>
            <person name="Dong X."/>
            <person name="Chaisiri K."/>
            <person name="Xia D."/>
            <person name="Armstrong S.D."/>
            <person name="Fang Y."/>
            <person name="Donnelly M.J."/>
            <person name="Kadowaki T."/>
            <person name="McGarry J.W."/>
            <person name="Darby A.C."/>
            <person name="Makepeace B.L."/>
        </authorList>
    </citation>
    <scope>NUCLEOTIDE SEQUENCE [LARGE SCALE GENOMIC DNA]</scope>
    <source>
        <strain evidence="5">UoL-WK</strain>
    </source>
</reference>
<dbReference type="SMART" id="SM00147">
    <property type="entry name" value="RasGEF"/>
    <property type="match status" value="1"/>
</dbReference>